<evidence type="ECO:0000256" key="9">
    <source>
        <dbReference type="SAM" id="MobiDB-lite"/>
    </source>
</evidence>
<keyword evidence="4" id="KW-1003">Cell membrane</keyword>
<evidence type="ECO:0000256" key="5">
    <source>
        <dbReference type="ARBA" id="ARBA00022490"/>
    </source>
</evidence>
<feature type="region of interest" description="Disordered" evidence="9">
    <location>
        <begin position="394"/>
        <end position="423"/>
    </location>
</feature>
<gene>
    <name evidence="11" type="primary">PIK3R5</name>
</gene>
<accession>A0ABM1L9P0</accession>
<dbReference type="InterPro" id="IPR019522">
    <property type="entry name" value="PIK3R5/6"/>
</dbReference>
<dbReference type="PANTHER" id="PTHR15593">
    <property type="entry name" value="PHOSPHATIDYLINOSITOL 3-KINASE REGULATORY SUBUNIT"/>
    <property type="match status" value="1"/>
</dbReference>
<dbReference type="RefSeq" id="XP_015282677.1">
    <property type="nucleotide sequence ID" value="XM_015427191.1"/>
</dbReference>
<keyword evidence="7" id="KW-0539">Nucleus</keyword>
<organism evidence="10 11">
    <name type="scientific">Gekko japonicus</name>
    <name type="common">Schlegel's Japanese gecko</name>
    <dbReference type="NCBI Taxonomy" id="146911"/>
    <lineage>
        <taxon>Eukaryota</taxon>
        <taxon>Metazoa</taxon>
        <taxon>Chordata</taxon>
        <taxon>Craniata</taxon>
        <taxon>Vertebrata</taxon>
        <taxon>Euteleostomi</taxon>
        <taxon>Lepidosauria</taxon>
        <taxon>Squamata</taxon>
        <taxon>Bifurcata</taxon>
        <taxon>Gekkota</taxon>
        <taxon>Gekkonidae</taxon>
        <taxon>Gekkoninae</taxon>
        <taxon>Gekko</taxon>
    </lineage>
</organism>
<evidence type="ECO:0000256" key="1">
    <source>
        <dbReference type="ARBA" id="ARBA00004123"/>
    </source>
</evidence>
<comment type="subcellular location">
    <subcellularLocation>
        <location evidence="2">Cell membrane</location>
        <topology evidence="2">Peripheral membrane protein</topology>
    </subcellularLocation>
    <subcellularLocation>
        <location evidence="3">Cytoplasm</location>
    </subcellularLocation>
    <subcellularLocation>
        <location evidence="1">Nucleus</location>
    </subcellularLocation>
</comment>
<evidence type="ECO:0000256" key="4">
    <source>
        <dbReference type="ARBA" id="ARBA00022475"/>
    </source>
</evidence>
<dbReference type="GeneID" id="107123847"/>
<evidence type="ECO:0000256" key="8">
    <source>
        <dbReference type="ARBA" id="ARBA00040195"/>
    </source>
</evidence>
<proteinExistence type="predicted"/>
<reference evidence="11" key="1">
    <citation type="submission" date="2025-08" db="UniProtKB">
        <authorList>
            <consortium name="RefSeq"/>
        </authorList>
    </citation>
    <scope>IDENTIFICATION</scope>
</reference>
<evidence type="ECO:0000256" key="6">
    <source>
        <dbReference type="ARBA" id="ARBA00023136"/>
    </source>
</evidence>
<evidence type="ECO:0000313" key="11">
    <source>
        <dbReference type="RefSeq" id="XP_015282677.1"/>
    </source>
</evidence>
<evidence type="ECO:0000313" key="10">
    <source>
        <dbReference type="Proteomes" id="UP000694871"/>
    </source>
</evidence>
<protein>
    <recommendedName>
        <fullName evidence="8">Phosphoinositide 3-kinase regulatory subunit 5</fullName>
    </recommendedName>
</protein>
<keyword evidence="10" id="KW-1185">Reference proteome</keyword>
<name>A0ABM1L9P0_GEKJA</name>
<feature type="compositionally biased region" description="Basic and acidic residues" evidence="9">
    <location>
        <begin position="410"/>
        <end position="420"/>
    </location>
</feature>
<dbReference type="PANTHER" id="PTHR15593:SF2">
    <property type="entry name" value="PHOSPHOINOSITIDE 3-KINASE REGULATORY SUBUNIT 5"/>
    <property type="match status" value="1"/>
</dbReference>
<evidence type="ECO:0000256" key="3">
    <source>
        <dbReference type="ARBA" id="ARBA00004496"/>
    </source>
</evidence>
<dbReference type="Pfam" id="PF10486">
    <property type="entry name" value="PI3K_1B_p101"/>
    <property type="match status" value="1"/>
</dbReference>
<sequence length="880" mass="98388">MQHTTCTEDRIHHALERCLHGLSKNMISASTWTAGLCLNCWSLQELVSRDAGNYLILLEKILQKTEEVQEKCDYDLFIPLALLFSSAVLCTSHFPSNSDLLWRARQTYRDFLTWPMPYCGICQELLTFIDNELKAPGISYQRLVRAEHGLSAKSSESSIITVLLLNPSEVHREFLSVAERLSTIEHSQHMLLVTLLEHIYQANFGTSCDLRRLHQVLKLKPVEELMEIFASTTEAQELAAETSNDPAAARKQLESALQKIAKAAGLPGIVGEAQTHKPHLIPIPAARCYAYIWDQDNFDILNEVLGKECDYPKPAVLEDDDEEETDACFPQNGSLLSSLESISKESVYSALSEDGSHNSRVFISAVSKDPDSELSLASTKSLKSFVSSLKDGMDSGYVEDSDESSLESTGRLDPKEEKASPNRRHRLTNKIYKLFKSKSQLILGKELSDVSEISSLSLPLRRAESLYNPVAKHHIHMRSRRAQSLPQHVLSSELLQQRVPDNVCIQRRPFLSCDEDAKISTLRVVVFGSDRILGKVARAYSNLKSQERSCPWLTRYFKMQFYYVPVKRSGPTSSTLTCSPPPPGDPQCHISGSVDPVLARMESSTNNISQYLGMLDPWYERNVLGLMNLPMDVLCQQSIKPEGEPPEEAAEQLPILADMILYYCRFATHPVLLQVYQTELTFLGGETRTEIFIHSLEIGHSAATRAIKASGPGSKRLGIDGDREAIPLTLQITYSKRAVSGRNHWNDTEKVCTSINLSKFCNRQEDLDSKTECLTLTVTEVIKRQSSKSKKSFNQISVSQIKVDKAQISGVNCSFAVCLDQDERKILQSVTRCEITACYKPKINEPYFGGRPTSLLPTQDASDFCSLLCLPIATFNGALS</sequence>
<keyword evidence="5" id="KW-0963">Cytoplasm</keyword>
<evidence type="ECO:0000256" key="7">
    <source>
        <dbReference type="ARBA" id="ARBA00023242"/>
    </source>
</evidence>
<dbReference type="Proteomes" id="UP000694871">
    <property type="component" value="Unplaced"/>
</dbReference>
<keyword evidence="6" id="KW-0472">Membrane</keyword>
<evidence type="ECO:0000256" key="2">
    <source>
        <dbReference type="ARBA" id="ARBA00004202"/>
    </source>
</evidence>